<name>A0A2P5E162_PARAD</name>
<feature type="transmembrane region" description="Helical" evidence="1">
    <location>
        <begin position="13"/>
        <end position="33"/>
    </location>
</feature>
<protein>
    <recommendedName>
        <fullName evidence="4">Transmembrane protein</fullName>
    </recommendedName>
</protein>
<dbReference type="EMBL" id="JXTB01000005">
    <property type="protein sequence ID" value="PON79285.1"/>
    <property type="molecule type" value="Genomic_DNA"/>
</dbReference>
<gene>
    <name evidence="2" type="ORF">PanWU01x14_014010</name>
</gene>
<keyword evidence="1" id="KW-0472">Membrane</keyword>
<evidence type="ECO:0008006" key="4">
    <source>
        <dbReference type="Google" id="ProtNLM"/>
    </source>
</evidence>
<dbReference type="AlphaFoldDB" id="A0A2P5E162"/>
<keyword evidence="1" id="KW-0812">Transmembrane</keyword>
<reference evidence="3" key="1">
    <citation type="submission" date="2016-06" db="EMBL/GenBank/DDBJ databases">
        <title>Parallel loss of symbiosis genes in relatives of nitrogen-fixing non-legume Parasponia.</title>
        <authorList>
            <person name="Van Velzen R."/>
            <person name="Holmer R."/>
            <person name="Bu F."/>
            <person name="Rutten L."/>
            <person name="Van Zeijl A."/>
            <person name="Liu W."/>
            <person name="Santuari L."/>
            <person name="Cao Q."/>
            <person name="Sharma T."/>
            <person name="Shen D."/>
            <person name="Roswanjaya Y."/>
            <person name="Wardhani T."/>
            <person name="Kalhor M.S."/>
            <person name="Jansen J."/>
            <person name="Van den Hoogen J."/>
            <person name="Gungor B."/>
            <person name="Hartog M."/>
            <person name="Hontelez J."/>
            <person name="Verver J."/>
            <person name="Yang W.-C."/>
            <person name="Schijlen E."/>
            <person name="Repin R."/>
            <person name="Schilthuizen M."/>
            <person name="Schranz E."/>
            <person name="Heidstra R."/>
            <person name="Miyata K."/>
            <person name="Fedorova E."/>
            <person name="Kohlen W."/>
            <person name="Bisseling T."/>
            <person name="Smit S."/>
            <person name="Geurts R."/>
        </authorList>
    </citation>
    <scope>NUCLEOTIDE SEQUENCE [LARGE SCALE GENOMIC DNA]</scope>
    <source>
        <strain evidence="3">cv. WU1-14</strain>
    </source>
</reference>
<evidence type="ECO:0000256" key="1">
    <source>
        <dbReference type="SAM" id="Phobius"/>
    </source>
</evidence>
<evidence type="ECO:0000313" key="2">
    <source>
        <dbReference type="EMBL" id="PON79285.1"/>
    </source>
</evidence>
<evidence type="ECO:0000313" key="3">
    <source>
        <dbReference type="Proteomes" id="UP000237105"/>
    </source>
</evidence>
<keyword evidence="1" id="KW-1133">Transmembrane helix</keyword>
<dbReference type="Proteomes" id="UP000237105">
    <property type="component" value="Unassembled WGS sequence"/>
</dbReference>
<sequence>MIFSTHDNSEGDNLFFCTHLTFSSMLCLLYIMINHYHHGYGLQGSSQSTSPA</sequence>
<organism evidence="2 3">
    <name type="scientific">Parasponia andersonii</name>
    <name type="common">Sponia andersonii</name>
    <dbReference type="NCBI Taxonomy" id="3476"/>
    <lineage>
        <taxon>Eukaryota</taxon>
        <taxon>Viridiplantae</taxon>
        <taxon>Streptophyta</taxon>
        <taxon>Embryophyta</taxon>
        <taxon>Tracheophyta</taxon>
        <taxon>Spermatophyta</taxon>
        <taxon>Magnoliopsida</taxon>
        <taxon>eudicotyledons</taxon>
        <taxon>Gunneridae</taxon>
        <taxon>Pentapetalae</taxon>
        <taxon>rosids</taxon>
        <taxon>fabids</taxon>
        <taxon>Rosales</taxon>
        <taxon>Cannabaceae</taxon>
        <taxon>Parasponia</taxon>
    </lineage>
</organism>
<proteinExistence type="predicted"/>
<keyword evidence="3" id="KW-1185">Reference proteome</keyword>
<accession>A0A2P5E162</accession>
<comment type="caution">
    <text evidence="2">The sequence shown here is derived from an EMBL/GenBank/DDBJ whole genome shotgun (WGS) entry which is preliminary data.</text>
</comment>